<evidence type="ECO:0000256" key="1">
    <source>
        <dbReference type="SAM" id="MobiDB-lite"/>
    </source>
</evidence>
<name>A0AAJ2P3T7_9BACT</name>
<feature type="compositionally biased region" description="Basic and acidic residues" evidence="1">
    <location>
        <begin position="116"/>
        <end position="127"/>
    </location>
</feature>
<dbReference type="InterPro" id="IPR058860">
    <property type="entry name" value="MIB_M2"/>
</dbReference>
<protein>
    <submittedName>
        <fullName evidence="4">Immunoglobulin-blocking virulence protein</fullName>
    </submittedName>
</protein>
<dbReference type="Pfam" id="PF26364">
    <property type="entry name" value="MIB_M2"/>
    <property type="match status" value="1"/>
</dbReference>
<dbReference type="NCBIfam" id="TIGR04526">
    <property type="entry name" value="predic_Ig_block"/>
    <property type="match status" value="1"/>
</dbReference>
<evidence type="ECO:0000259" key="3">
    <source>
        <dbReference type="Pfam" id="PF26364"/>
    </source>
</evidence>
<organism evidence="4 7">
    <name type="scientific">Mesomycoplasma ovipneumoniae</name>
    <dbReference type="NCBI Taxonomy" id="29562"/>
    <lineage>
        <taxon>Bacteria</taxon>
        <taxon>Bacillati</taxon>
        <taxon>Mycoplasmatota</taxon>
        <taxon>Mycoplasmoidales</taxon>
        <taxon>Metamycoplasmataceae</taxon>
        <taxon>Mesomycoplasma</taxon>
    </lineage>
</organism>
<feature type="region of interest" description="Disordered" evidence="1">
    <location>
        <begin position="79"/>
        <end position="103"/>
    </location>
</feature>
<dbReference type="AlphaFoldDB" id="A0AAJ2P3T7"/>
<accession>A0AAJ2P3T7</accession>
<evidence type="ECO:0000259" key="2">
    <source>
        <dbReference type="Pfam" id="PF26360"/>
    </source>
</evidence>
<dbReference type="RefSeq" id="WP_318053087.1">
    <property type="nucleotide sequence ID" value="NZ_JAWPFE010000023.1"/>
</dbReference>
<feature type="domain" description="IgG-blocking virulence" evidence="2">
    <location>
        <begin position="277"/>
        <end position="470"/>
    </location>
</feature>
<dbReference type="InterPro" id="IPR030942">
    <property type="entry name" value="Mycoplas_M_dom"/>
</dbReference>
<dbReference type="InterPro" id="IPR030941">
    <property type="entry name" value="Predic_Ig_block"/>
</dbReference>
<dbReference type="Proteomes" id="UP001275471">
    <property type="component" value="Unassembled WGS sequence"/>
</dbReference>
<evidence type="ECO:0000313" key="5">
    <source>
        <dbReference type="EMBL" id="MDW2908723.1"/>
    </source>
</evidence>
<comment type="caution">
    <text evidence="4">The sequence shown here is derived from an EMBL/GenBank/DDBJ whole genome shotgun (WGS) entry which is preliminary data.</text>
</comment>
<dbReference type="Proteomes" id="UP001281777">
    <property type="component" value="Unassembled WGS sequence"/>
</dbReference>
<feature type="domain" description="Mycoplasma immunoglobulin binding protein M2" evidence="3">
    <location>
        <begin position="483"/>
        <end position="674"/>
    </location>
</feature>
<dbReference type="EMBL" id="JAWPFE010000023">
    <property type="protein sequence ID" value="MDW2892961.1"/>
    <property type="molecule type" value="Genomic_DNA"/>
</dbReference>
<dbReference type="EMBL" id="JAWPFF010000022">
    <property type="protein sequence ID" value="MDW2908723.1"/>
    <property type="molecule type" value="Genomic_DNA"/>
</dbReference>
<gene>
    <name evidence="5" type="ORF">R7V75_03215</name>
    <name evidence="4" type="ORF">R7W54_03175</name>
</gene>
<evidence type="ECO:0000313" key="6">
    <source>
        <dbReference type="Proteomes" id="UP001275471"/>
    </source>
</evidence>
<evidence type="ECO:0000313" key="4">
    <source>
        <dbReference type="EMBL" id="MDW2892961.1"/>
    </source>
</evidence>
<feature type="region of interest" description="Disordered" evidence="1">
    <location>
        <begin position="116"/>
        <end position="135"/>
    </location>
</feature>
<keyword evidence="6" id="KW-1185">Reference proteome</keyword>
<proteinExistence type="predicted"/>
<sequence>MRLSILPRVSKRKQTILLVTTPALIATLAIGFTQQLNPYTGEIPRPQIVFSPQDRNEVLKEPEKPAQTEIAKPEVTKIDVPKPVQPAEVETPKPEPKPVTSTPKKAIIAPINQPRVEPRPIPREEPKVISPSQTQVNSNLERLKAIALARYSQAIDNSIKEAKAKIAGFQQEIDEINRIYDHHFDDPRYNHGLRSTKVEWENFRIQKLRTFIGSNAPEYQLERTQSDLKILEELKQTKKSFNQEEIKMLLRGMLPSVDSPYVWGYENESDNPVLNRLKEANKKRLINIPSWASRTPGTISDLSYEGWDRSDISSQFSGIDNSLGNSVKIYNYAPNDKNEDRASRQPLKVIVLDANDNDAFKKFQEILTKVIQKDNKIQAIVLKNVGDKNSNQNVENILSSIPSSIKKLTLFLDNYNATANLRPLEKIKLDELELYSNIDALSDNWSINPNALKNIDYISFDYNNAATFHKNHPSEKIPGSIVFSTLAWDAHDTIETVDEGLSIVFDSKVYQRIFQGSHGGKGGRPVNLDFSRAKNIKSLKGLSLEKYDKIWNDHVKNWKEDPYANDDFTGFRPIKFKKLIFGLNESNNFVAKWDDFNGGQLSSRLTFDEPGGAQIEFRDNSGAQTSSPIAIFLSGTPTGDAITEISAFIRAANSRNLLVNHLYVENESVLNQVGSRIGFVQVSVKNAGQNSVQDGFSGDV</sequence>
<dbReference type="Pfam" id="PF26360">
    <property type="entry name" value="MIB_M1"/>
    <property type="match status" value="1"/>
</dbReference>
<reference evidence="4 6" key="1">
    <citation type="submission" date="2023-10" db="EMBL/GenBank/DDBJ databases">
        <title>Genome sequences of Mycoplasma ovipneumoniae isolated from goats.</title>
        <authorList>
            <person name="Spergser J."/>
        </authorList>
    </citation>
    <scope>NUCLEOTIDE SEQUENCE</scope>
    <source>
        <strain evidence="5 6">1N</strain>
        <strain evidence="4">5N</strain>
    </source>
</reference>
<dbReference type="NCBIfam" id="TIGR04524">
    <property type="entry name" value="mycoplas_M_dom"/>
    <property type="match status" value="1"/>
</dbReference>
<evidence type="ECO:0000313" key="7">
    <source>
        <dbReference type="Proteomes" id="UP001281777"/>
    </source>
</evidence>